<sequence>MSGVRISLAASNLIYITKNGAPLTPNADETLWFKETNLAGSYEFIVMTKAKVKYRAVLEWIPTP</sequence>
<gene>
    <name evidence="1" type="ORF">J2Z32_003741</name>
</gene>
<comment type="caution">
    <text evidence="1">The sequence shown here is derived from an EMBL/GenBank/DDBJ whole genome shotgun (WGS) entry which is preliminary data.</text>
</comment>
<evidence type="ECO:0000313" key="1">
    <source>
        <dbReference type="EMBL" id="MBP1907076.1"/>
    </source>
</evidence>
<dbReference type="RefSeq" id="WP_210090661.1">
    <property type="nucleotide sequence ID" value="NZ_JAGGKG010000021.1"/>
</dbReference>
<dbReference type="EMBL" id="JAGGKG010000021">
    <property type="protein sequence ID" value="MBP1907076.1"/>
    <property type="molecule type" value="Genomic_DNA"/>
</dbReference>
<dbReference type="Proteomes" id="UP001519272">
    <property type="component" value="Unassembled WGS sequence"/>
</dbReference>
<protein>
    <submittedName>
        <fullName evidence="1">Uncharacterized protein</fullName>
    </submittedName>
</protein>
<name>A0ABS4FWW7_9BACL</name>
<evidence type="ECO:0000313" key="2">
    <source>
        <dbReference type="Proteomes" id="UP001519272"/>
    </source>
</evidence>
<accession>A0ABS4FWW7</accession>
<organism evidence="1 2">
    <name type="scientific">Paenibacillus turicensis</name>
    <dbReference type="NCBI Taxonomy" id="160487"/>
    <lineage>
        <taxon>Bacteria</taxon>
        <taxon>Bacillati</taxon>
        <taxon>Bacillota</taxon>
        <taxon>Bacilli</taxon>
        <taxon>Bacillales</taxon>
        <taxon>Paenibacillaceae</taxon>
        <taxon>Paenibacillus</taxon>
    </lineage>
</organism>
<keyword evidence="2" id="KW-1185">Reference proteome</keyword>
<reference evidence="1 2" key="1">
    <citation type="submission" date="2021-03" db="EMBL/GenBank/DDBJ databases">
        <title>Genomic Encyclopedia of Type Strains, Phase IV (KMG-IV): sequencing the most valuable type-strain genomes for metagenomic binning, comparative biology and taxonomic classification.</title>
        <authorList>
            <person name="Goeker M."/>
        </authorList>
    </citation>
    <scope>NUCLEOTIDE SEQUENCE [LARGE SCALE GENOMIC DNA]</scope>
    <source>
        <strain evidence="1 2">DSM 14349</strain>
    </source>
</reference>
<proteinExistence type="predicted"/>